<reference evidence="4" key="1">
    <citation type="submission" date="2016-10" db="EMBL/GenBank/DDBJ databases">
        <authorList>
            <person name="Varghese N."/>
            <person name="Submissions S."/>
        </authorList>
    </citation>
    <scope>NUCLEOTIDE SEQUENCE [LARGE SCALE GENOMIC DNA]</scope>
    <source>
        <strain evidence="4">DSM 28881</strain>
    </source>
</reference>
<evidence type="ECO:0000313" key="3">
    <source>
        <dbReference type="EMBL" id="SFI84045.1"/>
    </source>
</evidence>
<proteinExistence type="predicted"/>
<sequence>MKKILLILVFLVSSIGIAQEKDNYKKAVASFQNHFNNGDVTSIFNMFDDNFKQVLTLEKAKAYFKDEVSMDALGKIKTIEYKDTVRTGNNYTITFEKGVYNAYFFLGTDNKFEFIQLNSAKK</sequence>
<feature type="signal peptide" evidence="1">
    <location>
        <begin position="1"/>
        <end position="18"/>
    </location>
</feature>
<keyword evidence="4" id="KW-1185">Reference proteome</keyword>
<dbReference type="AlphaFoldDB" id="A0A1I3LI02"/>
<feature type="domain" description="DUF3887" evidence="2">
    <location>
        <begin position="30"/>
        <end position="111"/>
    </location>
</feature>
<accession>A0A1I3LI02</accession>
<gene>
    <name evidence="3" type="ORF">SAMN05443431_102412</name>
</gene>
<evidence type="ECO:0000256" key="1">
    <source>
        <dbReference type="SAM" id="SignalP"/>
    </source>
</evidence>
<organism evidence="3 4">
    <name type="scientific">Olleya namhaensis</name>
    <dbReference type="NCBI Taxonomy" id="1144750"/>
    <lineage>
        <taxon>Bacteria</taxon>
        <taxon>Pseudomonadati</taxon>
        <taxon>Bacteroidota</taxon>
        <taxon>Flavobacteriia</taxon>
        <taxon>Flavobacteriales</taxon>
        <taxon>Flavobacteriaceae</taxon>
    </lineage>
</organism>
<dbReference type="Pfam" id="PF13026">
    <property type="entry name" value="DUF3887"/>
    <property type="match status" value="1"/>
</dbReference>
<keyword evidence="1" id="KW-0732">Signal</keyword>
<name>A0A1I3LI02_9FLAO</name>
<evidence type="ECO:0000313" key="4">
    <source>
        <dbReference type="Proteomes" id="UP000199559"/>
    </source>
</evidence>
<dbReference type="RefSeq" id="WP_090838097.1">
    <property type="nucleotide sequence ID" value="NZ_CANLBQ010000002.1"/>
</dbReference>
<dbReference type="InterPro" id="IPR024981">
    <property type="entry name" value="DUF3887"/>
</dbReference>
<evidence type="ECO:0000259" key="2">
    <source>
        <dbReference type="Pfam" id="PF13026"/>
    </source>
</evidence>
<dbReference type="Proteomes" id="UP000199559">
    <property type="component" value="Unassembled WGS sequence"/>
</dbReference>
<protein>
    <recommendedName>
        <fullName evidence="2">DUF3887 domain-containing protein</fullName>
    </recommendedName>
</protein>
<feature type="chain" id="PRO_5011624247" description="DUF3887 domain-containing protein" evidence="1">
    <location>
        <begin position="19"/>
        <end position="122"/>
    </location>
</feature>
<dbReference type="Gene3D" id="3.10.450.590">
    <property type="match status" value="1"/>
</dbReference>
<dbReference type="STRING" id="1144750.SAMN05443431_102412"/>
<dbReference type="EMBL" id="FORM01000002">
    <property type="protein sequence ID" value="SFI84045.1"/>
    <property type="molecule type" value="Genomic_DNA"/>
</dbReference>